<dbReference type="EMBL" id="UINC01005387">
    <property type="protein sequence ID" value="SVA21010.1"/>
    <property type="molecule type" value="Genomic_DNA"/>
</dbReference>
<evidence type="ECO:0000313" key="1">
    <source>
        <dbReference type="EMBL" id="SVA21010.1"/>
    </source>
</evidence>
<proteinExistence type="predicted"/>
<gene>
    <name evidence="1" type="ORF">METZ01_LOCUS73864</name>
</gene>
<accession>A0A381TYD7</accession>
<dbReference type="AlphaFoldDB" id="A0A381TYD7"/>
<reference evidence="1" key="1">
    <citation type="submission" date="2018-05" db="EMBL/GenBank/DDBJ databases">
        <authorList>
            <person name="Lanie J.A."/>
            <person name="Ng W.-L."/>
            <person name="Kazmierczak K.M."/>
            <person name="Andrzejewski T.M."/>
            <person name="Davidsen T.M."/>
            <person name="Wayne K.J."/>
            <person name="Tettelin H."/>
            <person name="Glass J.I."/>
            <person name="Rusch D."/>
            <person name="Podicherti R."/>
            <person name="Tsui H.-C.T."/>
            <person name="Winkler M.E."/>
        </authorList>
    </citation>
    <scope>NUCLEOTIDE SEQUENCE</scope>
</reference>
<sequence>MEDQVNCNDSTAENSIARVVGMCVKMMDTARYEQDAAIPSDSDLARVATAAIKLYAARAEQTGKYPLFLTKDTTATEVIVAVTEMMRSADLNAFDVNMWLGRRD</sequence>
<name>A0A381TYD7_9ZZZZ</name>
<organism evidence="1">
    <name type="scientific">marine metagenome</name>
    <dbReference type="NCBI Taxonomy" id="408172"/>
    <lineage>
        <taxon>unclassified sequences</taxon>
        <taxon>metagenomes</taxon>
        <taxon>ecological metagenomes</taxon>
    </lineage>
</organism>
<protein>
    <submittedName>
        <fullName evidence="1">Uncharacterized protein</fullName>
    </submittedName>
</protein>